<organism evidence="2 3">
    <name type="scientific">Verticillium dahliae</name>
    <name type="common">Verticillium wilt</name>
    <dbReference type="NCBI Taxonomy" id="27337"/>
    <lineage>
        <taxon>Eukaryota</taxon>
        <taxon>Fungi</taxon>
        <taxon>Dikarya</taxon>
        <taxon>Ascomycota</taxon>
        <taxon>Pezizomycotina</taxon>
        <taxon>Sordariomycetes</taxon>
        <taxon>Hypocreomycetidae</taxon>
        <taxon>Glomerellales</taxon>
        <taxon>Plectosphaerellaceae</taxon>
        <taxon>Verticillium</taxon>
    </lineage>
</organism>
<protein>
    <recommendedName>
        <fullName evidence="1">SRR1-like domain-containing protein</fullName>
    </recommendedName>
</protein>
<evidence type="ECO:0000259" key="1">
    <source>
        <dbReference type="Pfam" id="PF07985"/>
    </source>
</evidence>
<dbReference type="EMBL" id="RSDZ01000104">
    <property type="protein sequence ID" value="RXG43462.1"/>
    <property type="molecule type" value="Genomic_DNA"/>
</dbReference>
<dbReference type="AlphaFoldDB" id="A0A444RQL6"/>
<dbReference type="Pfam" id="PF07985">
    <property type="entry name" value="SRR1"/>
    <property type="match status" value="1"/>
</dbReference>
<dbReference type="PANTHER" id="PTHR42080:SF1">
    <property type="entry name" value="SRR1-LIKE DOMAIN-CONTAINING PROTEIN"/>
    <property type="match status" value="1"/>
</dbReference>
<evidence type="ECO:0000313" key="3">
    <source>
        <dbReference type="Proteomes" id="UP000288725"/>
    </source>
</evidence>
<dbReference type="Proteomes" id="UP000288725">
    <property type="component" value="Chromosome 2"/>
</dbReference>
<feature type="domain" description="SRR1-like" evidence="1">
    <location>
        <begin position="164"/>
        <end position="286"/>
    </location>
</feature>
<comment type="caution">
    <text evidence="2">The sequence shown here is derived from an EMBL/GenBank/DDBJ whole genome shotgun (WGS) entry which is preliminary data.</text>
</comment>
<sequence length="358" mass="40561">MALEITTLNPGEPKPWPSFDHPSSQWIRSSQRAADLYDKGIKFYRKEDLVNIEKEVSESYIREFFNLPRIDGTVLRMRNPLHGVLKPIWNPIIEFQNYWKFVRKEPDGPPETHLCSFRVDWLNQSMQQYEGKIENYEDAFRGKRTAWVDSKTCAAFKAHTRQLLAKRKVTKIVCFGLGDFVRRPPVWWKIRNAQSDNPITEGDHLEGGMIQHWAAITMAETLRGLADGSSVRLLTQDPKYTAEARAILEDVGFEVVGAFGAGGFAEIDEETVVISIYTAAPVKQIVADMPRPISIITTPPGEILDSSERIPADTETPRTIEMWRQYVASDFPAVADDISSITSLGSLKIFTRIEDAVS</sequence>
<reference evidence="2 3" key="1">
    <citation type="submission" date="2018-12" db="EMBL/GenBank/DDBJ databases">
        <title>Genome of Verticillium dahliae isolate Getta Getta.</title>
        <authorList>
            <person name="Gardiner D.M."/>
        </authorList>
    </citation>
    <scope>NUCLEOTIDE SEQUENCE [LARGE SCALE GENOMIC DNA]</scope>
    <source>
        <strain evidence="2 3">Getta Getta</strain>
    </source>
</reference>
<gene>
    <name evidence="2" type="ORF">VDGE_08043</name>
</gene>
<dbReference type="PANTHER" id="PTHR42080">
    <property type="entry name" value="SRR1 DOMAIN-CONTAINING PROTEIN"/>
    <property type="match status" value="1"/>
</dbReference>
<accession>A0A444RQL6</accession>
<proteinExistence type="predicted"/>
<name>A0A444RQL6_VERDA</name>
<dbReference type="InterPro" id="IPR012942">
    <property type="entry name" value="SRR1-like"/>
</dbReference>
<evidence type="ECO:0000313" key="2">
    <source>
        <dbReference type="EMBL" id="RXG43462.1"/>
    </source>
</evidence>